<dbReference type="PANTHER" id="PTHR33164">
    <property type="entry name" value="TRANSCRIPTIONAL REGULATOR, MARR FAMILY"/>
    <property type="match status" value="1"/>
</dbReference>
<dbReference type="InterPro" id="IPR039422">
    <property type="entry name" value="MarR/SlyA-like"/>
</dbReference>
<dbReference type="Gene3D" id="1.10.10.10">
    <property type="entry name" value="Winged helix-like DNA-binding domain superfamily/Winged helix DNA-binding domain"/>
    <property type="match status" value="1"/>
</dbReference>
<proteinExistence type="predicted"/>
<dbReference type="PANTHER" id="PTHR33164:SF57">
    <property type="entry name" value="MARR-FAMILY TRANSCRIPTIONAL REGULATOR"/>
    <property type="match status" value="1"/>
</dbReference>
<name>A0ABS5AHP4_9PSEU</name>
<keyword evidence="2" id="KW-0238">DNA-binding</keyword>
<dbReference type="SUPFAM" id="SSF46785">
    <property type="entry name" value="Winged helix' DNA-binding domain"/>
    <property type="match status" value="1"/>
</dbReference>
<dbReference type="Pfam" id="PF12802">
    <property type="entry name" value="MarR_2"/>
    <property type="match status" value="1"/>
</dbReference>
<dbReference type="EMBL" id="JAGIOO010000001">
    <property type="protein sequence ID" value="MBP2475749.1"/>
    <property type="molecule type" value="Genomic_DNA"/>
</dbReference>
<protein>
    <submittedName>
        <fullName evidence="2">DNA-binding MarR family transcriptional regulator</fullName>
    </submittedName>
</protein>
<dbReference type="PROSITE" id="PS50995">
    <property type="entry name" value="HTH_MARR_2"/>
    <property type="match status" value="1"/>
</dbReference>
<dbReference type="Proteomes" id="UP001519363">
    <property type="component" value="Unassembled WGS sequence"/>
</dbReference>
<reference evidence="2 3" key="1">
    <citation type="submission" date="2021-03" db="EMBL/GenBank/DDBJ databases">
        <title>Sequencing the genomes of 1000 actinobacteria strains.</title>
        <authorList>
            <person name="Klenk H.-P."/>
        </authorList>
    </citation>
    <scope>NUCLEOTIDE SEQUENCE [LARGE SCALE GENOMIC DNA]</scope>
    <source>
        <strain evidence="2 3">DSM 44580</strain>
    </source>
</reference>
<evidence type="ECO:0000259" key="1">
    <source>
        <dbReference type="PROSITE" id="PS50995"/>
    </source>
</evidence>
<evidence type="ECO:0000313" key="3">
    <source>
        <dbReference type="Proteomes" id="UP001519363"/>
    </source>
</evidence>
<dbReference type="GO" id="GO:0003677">
    <property type="term" value="F:DNA binding"/>
    <property type="evidence" value="ECO:0007669"/>
    <property type="project" value="UniProtKB-KW"/>
</dbReference>
<feature type="domain" description="HTH marR-type" evidence="1">
    <location>
        <begin position="12"/>
        <end position="146"/>
    </location>
</feature>
<keyword evidence="3" id="KW-1185">Reference proteome</keyword>
<organism evidence="2 3">
    <name type="scientific">Crossiella equi</name>
    <dbReference type="NCBI Taxonomy" id="130796"/>
    <lineage>
        <taxon>Bacteria</taxon>
        <taxon>Bacillati</taxon>
        <taxon>Actinomycetota</taxon>
        <taxon>Actinomycetes</taxon>
        <taxon>Pseudonocardiales</taxon>
        <taxon>Pseudonocardiaceae</taxon>
        <taxon>Crossiella</taxon>
    </lineage>
</organism>
<dbReference type="SMART" id="SM00347">
    <property type="entry name" value="HTH_MARR"/>
    <property type="match status" value="1"/>
</dbReference>
<dbReference type="PRINTS" id="PR00598">
    <property type="entry name" value="HTHMARR"/>
</dbReference>
<comment type="caution">
    <text evidence="2">The sequence shown here is derived from an EMBL/GenBank/DDBJ whole genome shotgun (WGS) entry which is preliminary data.</text>
</comment>
<dbReference type="InterPro" id="IPR036390">
    <property type="entry name" value="WH_DNA-bd_sf"/>
</dbReference>
<accession>A0ABS5AHP4</accession>
<dbReference type="InterPro" id="IPR000835">
    <property type="entry name" value="HTH_MarR-typ"/>
</dbReference>
<gene>
    <name evidence="2" type="ORF">JOF53_004621</name>
</gene>
<sequence>MTSDDPDRRTAAEAVERELALLMRRARSMSMSLAARIHPELDAAAYALLLLIDDREAVRATDLVDQLGLDKSTLSRQIAQLQRLDLVERVADPNDGRARLVQLTASGRQRLGEVRHERRNKMREHFASWSTGDLQELSRSLGRLNRDL</sequence>
<dbReference type="InterPro" id="IPR036388">
    <property type="entry name" value="WH-like_DNA-bd_sf"/>
</dbReference>
<dbReference type="RefSeq" id="WP_249044295.1">
    <property type="nucleotide sequence ID" value="NZ_JAGIOO010000001.1"/>
</dbReference>
<evidence type="ECO:0000313" key="2">
    <source>
        <dbReference type="EMBL" id="MBP2475749.1"/>
    </source>
</evidence>